<evidence type="ECO:0000313" key="2">
    <source>
        <dbReference type="EMBL" id="RAI01767.1"/>
    </source>
</evidence>
<reference evidence="2 3" key="1">
    <citation type="submission" date="2018-05" db="EMBL/GenBank/DDBJ databases">
        <title>Acuticoccus sediminis sp. nov., isolated from deep-sea sediment of Indian Ocean.</title>
        <authorList>
            <person name="Liu X."/>
            <person name="Lai Q."/>
            <person name="Du Y."/>
            <person name="Sun F."/>
            <person name="Zhang X."/>
            <person name="Wang S."/>
            <person name="Shao Z."/>
        </authorList>
    </citation>
    <scope>NUCLEOTIDE SEQUENCE [LARGE SCALE GENOMIC DNA]</scope>
    <source>
        <strain evidence="2 3">PTG4-2</strain>
    </source>
</reference>
<feature type="domain" description="Glyoxalase-like" evidence="1">
    <location>
        <begin position="3"/>
        <end position="176"/>
    </location>
</feature>
<organism evidence="2 3">
    <name type="scientific">Acuticoccus sediminis</name>
    <dbReference type="NCBI Taxonomy" id="2184697"/>
    <lineage>
        <taxon>Bacteria</taxon>
        <taxon>Pseudomonadati</taxon>
        <taxon>Pseudomonadota</taxon>
        <taxon>Alphaproteobacteria</taxon>
        <taxon>Hyphomicrobiales</taxon>
        <taxon>Amorphaceae</taxon>
        <taxon>Acuticoccus</taxon>
    </lineage>
</organism>
<dbReference type="OrthoDB" id="8451710at2"/>
<dbReference type="InterPro" id="IPR029068">
    <property type="entry name" value="Glyas_Bleomycin-R_OHBP_Dase"/>
</dbReference>
<comment type="caution">
    <text evidence="2">The sequence shown here is derived from an EMBL/GenBank/DDBJ whole genome shotgun (WGS) entry which is preliminary data.</text>
</comment>
<protein>
    <recommendedName>
        <fullName evidence="1">Glyoxalase-like domain-containing protein</fullName>
    </recommendedName>
</protein>
<dbReference type="EMBL" id="QHHQ01000002">
    <property type="protein sequence ID" value="RAI01767.1"/>
    <property type="molecule type" value="Genomic_DNA"/>
</dbReference>
<sequence>MKLDHLVWASRSLDDAVAAFAGMSGVEPMTGGRHVGLGSRNALVDLGDEIYLAIDGPDPEQTLEGNYGATLAALAAPVLSRFAVQTGHLSAAQAVLDRHGFATEIKPGGRTGANGERYEWQTLAVPDRSLGAGMPIIKTWLTPSHPSSEAPSGCRLVSLNVEHPRAEFLRGFYDELGLAVPVTEAEAPRLVADIEGRKGRFVLSAG</sequence>
<gene>
    <name evidence="2" type="ORF">DLJ53_10195</name>
</gene>
<keyword evidence="3" id="KW-1185">Reference proteome</keyword>
<dbReference type="Pfam" id="PF13468">
    <property type="entry name" value="Glyoxalase_3"/>
    <property type="match status" value="1"/>
</dbReference>
<name>A0A8B2P0H2_9HYPH</name>
<accession>A0A8B2P0H2</accession>
<evidence type="ECO:0000313" key="3">
    <source>
        <dbReference type="Proteomes" id="UP000249590"/>
    </source>
</evidence>
<proteinExistence type="predicted"/>
<dbReference type="Gene3D" id="3.10.180.10">
    <property type="entry name" value="2,3-Dihydroxybiphenyl 1,2-Dioxygenase, domain 1"/>
    <property type="match status" value="1"/>
</dbReference>
<dbReference type="Proteomes" id="UP000249590">
    <property type="component" value="Unassembled WGS sequence"/>
</dbReference>
<dbReference type="InterPro" id="IPR025870">
    <property type="entry name" value="Glyoxalase-like_dom"/>
</dbReference>
<evidence type="ECO:0000259" key="1">
    <source>
        <dbReference type="Pfam" id="PF13468"/>
    </source>
</evidence>
<dbReference type="RefSeq" id="WP_111344883.1">
    <property type="nucleotide sequence ID" value="NZ_QHHQ01000002.1"/>
</dbReference>
<dbReference type="AlphaFoldDB" id="A0A8B2P0H2"/>